<feature type="compositionally biased region" description="Basic and acidic residues" evidence="1">
    <location>
        <begin position="1"/>
        <end position="13"/>
    </location>
</feature>
<sequence>MYNKRQNGEENGGKEYLASNQAVRS</sequence>
<protein>
    <submittedName>
        <fullName evidence="2">Uncharacterized protein</fullName>
    </submittedName>
</protein>
<evidence type="ECO:0000256" key="1">
    <source>
        <dbReference type="SAM" id="MobiDB-lite"/>
    </source>
</evidence>
<gene>
    <name evidence="2" type="ORF">METZ01_LOCUS210510</name>
</gene>
<feature type="region of interest" description="Disordered" evidence="1">
    <location>
        <begin position="1"/>
        <end position="25"/>
    </location>
</feature>
<proteinExistence type="predicted"/>
<dbReference type="EMBL" id="UINC01047857">
    <property type="protein sequence ID" value="SVB57656.1"/>
    <property type="molecule type" value="Genomic_DNA"/>
</dbReference>
<dbReference type="AlphaFoldDB" id="A0A382F3R0"/>
<reference evidence="2" key="1">
    <citation type="submission" date="2018-05" db="EMBL/GenBank/DDBJ databases">
        <authorList>
            <person name="Lanie J.A."/>
            <person name="Ng W.-L."/>
            <person name="Kazmierczak K.M."/>
            <person name="Andrzejewski T.M."/>
            <person name="Davidsen T.M."/>
            <person name="Wayne K.J."/>
            <person name="Tettelin H."/>
            <person name="Glass J.I."/>
            <person name="Rusch D."/>
            <person name="Podicherti R."/>
            <person name="Tsui H.-C.T."/>
            <person name="Winkler M.E."/>
        </authorList>
    </citation>
    <scope>NUCLEOTIDE SEQUENCE</scope>
</reference>
<accession>A0A382F3R0</accession>
<organism evidence="2">
    <name type="scientific">marine metagenome</name>
    <dbReference type="NCBI Taxonomy" id="408172"/>
    <lineage>
        <taxon>unclassified sequences</taxon>
        <taxon>metagenomes</taxon>
        <taxon>ecological metagenomes</taxon>
    </lineage>
</organism>
<name>A0A382F3R0_9ZZZZ</name>
<evidence type="ECO:0000313" key="2">
    <source>
        <dbReference type="EMBL" id="SVB57656.1"/>
    </source>
</evidence>